<organism evidence="3 4">
    <name type="scientific">Rhodococcoides trifolii</name>
    <dbReference type="NCBI Taxonomy" id="908250"/>
    <lineage>
        <taxon>Bacteria</taxon>
        <taxon>Bacillati</taxon>
        <taxon>Actinomycetota</taxon>
        <taxon>Actinomycetes</taxon>
        <taxon>Mycobacteriales</taxon>
        <taxon>Nocardiaceae</taxon>
        <taxon>Rhodococcoides</taxon>
    </lineage>
</organism>
<reference evidence="3" key="2">
    <citation type="submission" date="2020-09" db="EMBL/GenBank/DDBJ databases">
        <authorList>
            <person name="Sun Q."/>
            <person name="Sedlacek I."/>
        </authorList>
    </citation>
    <scope>NUCLEOTIDE SEQUENCE</scope>
    <source>
        <strain evidence="3">CCM 7905</strain>
    </source>
</reference>
<dbReference type="SMART" id="SM00507">
    <property type="entry name" value="HNHc"/>
    <property type="match status" value="1"/>
</dbReference>
<comment type="caution">
    <text evidence="3">The sequence shown here is derived from an EMBL/GenBank/DDBJ whole genome shotgun (WGS) entry which is preliminary data.</text>
</comment>
<protein>
    <recommendedName>
        <fullName evidence="2">HNH nuclease domain-containing protein</fullName>
    </recommendedName>
</protein>
<dbReference type="AlphaFoldDB" id="A0A917FPB7"/>
<comment type="similarity">
    <text evidence="1">Belongs to the Rv1128c/1148c/1588c/1702c/1945/3466 family.</text>
</comment>
<sequence length="415" mass="45568">MAVSAVRSIEELEEEICTLAGQIAAGTARYLALLAEFDSRDGWAGPQVKSCAHWLSWKAGVDLHTAREQVRVAKSLTQLPVMADAFASGTLSFSKVRAMTRVATERTEQSLVEIALVAPAAHLERLCRGLKKTDKPEPEESKCGGRWWWHEGGDLKVSLRLSPEDGARFLAGVTRAEYERRRTGDDTPDLNAPAPSNVAPAVVAMSEIVCAATDSPVHSPAAEVIVHVDHNNHGNLDNGPGLDESTLHQLLCGATLRRVGHGKLGETLAFGRKRRAPSRAQMRALLIRDRCCAVPGCGRTRFLHAHHVVFWSRGGLTDLDNLVMLCGEHHRSLHHGHFAIKATGNQTFEFRDQDDRIIEYAPSIAGSADDMAQRYRHIGPSTVVPEWGGEPLNESYATDVLRRNWDLEQTRRAAA</sequence>
<dbReference type="GO" id="GO:0003676">
    <property type="term" value="F:nucleic acid binding"/>
    <property type="evidence" value="ECO:0007669"/>
    <property type="project" value="InterPro"/>
</dbReference>
<evidence type="ECO:0000259" key="2">
    <source>
        <dbReference type="SMART" id="SM00507"/>
    </source>
</evidence>
<dbReference type="Gene3D" id="1.10.30.50">
    <property type="match status" value="1"/>
</dbReference>
<dbReference type="GO" id="GO:0004519">
    <property type="term" value="F:endonuclease activity"/>
    <property type="evidence" value="ECO:0007669"/>
    <property type="project" value="InterPro"/>
</dbReference>
<dbReference type="Pfam" id="PF01844">
    <property type="entry name" value="HNH"/>
    <property type="match status" value="1"/>
</dbReference>
<reference evidence="3" key="1">
    <citation type="journal article" date="2014" name="Int. J. Syst. Evol. Microbiol.">
        <title>Complete genome sequence of Corynebacterium casei LMG S-19264T (=DSM 44701T), isolated from a smear-ripened cheese.</title>
        <authorList>
            <consortium name="US DOE Joint Genome Institute (JGI-PGF)"/>
            <person name="Walter F."/>
            <person name="Albersmeier A."/>
            <person name="Kalinowski J."/>
            <person name="Ruckert C."/>
        </authorList>
    </citation>
    <scope>NUCLEOTIDE SEQUENCE</scope>
    <source>
        <strain evidence="3">CCM 7905</strain>
    </source>
</reference>
<dbReference type="EMBL" id="BMCU01000001">
    <property type="protein sequence ID" value="GGF97263.1"/>
    <property type="molecule type" value="Genomic_DNA"/>
</dbReference>
<evidence type="ECO:0000313" key="3">
    <source>
        <dbReference type="EMBL" id="GGF97263.1"/>
    </source>
</evidence>
<feature type="domain" description="HNH nuclease" evidence="2">
    <location>
        <begin position="280"/>
        <end position="331"/>
    </location>
</feature>
<keyword evidence="4" id="KW-1185">Reference proteome</keyword>
<dbReference type="InterPro" id="IPR003615">
    <property type="entry name" value="HNH_nuc"/>
</dbReference>
<evidence type="ECO:0000313" key="4">
    <source>
        <dbReference type="Proteomes" id="UP000654257"/>
    </source>
</evidence>
<dbReference type="InterPro" id="IPR003870">
    <property type="entry name" value="DUF222"/>
</dbReference>
<dbReference type="Pfam" id="PF02720">
    <property type="entry name" value="DUF222"/>
    <property type="match status" value="1"/>
</dbReference>
<dbReference type="InterPro" id="IPR002711">
    <property type="entry name" value="HNH"/>
</dbReference>
<dbReference type="Proteomes" id="UP000654257">
    <property type="component" value="Unassembled WGS sequence"/>
</dbReference>
<gene>
    <name evidence="3" type="ORF">GCM10007304_09040</name>
</gene>
<evidence type="ECO:0000256" key="1">
    <source>
        <dbReference type="ARBA" id="ARBA00023450"/>
    </source>
</evidence>
<name>A0A917FPB7_9NOCA</name>
<proteinExistence type="inferred from homology"/>
<dbReference type="CDD" id="cd00085">
    <property type="entry name" value="HNHc"/>
    <property type="match status" value="1"/>
</dbReference>
<accession>A0A917FPB7</accession>
<dbReference type="GO" id="GO:0008270">
    <property type="term" value="F:zinc ion binding"/>
    <property type="evidence" value="ECO:0007669"/>
    <property type="project" value="InterPro"/>
</dbReference>
<dbReference type="RefSeq" id="WP_188543457.1">
    <property type="nucleotide sequence ID" value="NZ_BMCU01000001.1"/>
</dbReference>